<dbReference type="InterPro" id="IPR046867">
    <property type="entry name" value="AldOxase/xan_DH_MoCoBD2"/>
</dbReference>
<dbReference type="SMART" id="SM01008">
    <property type="entry name" value="Ald_Xan_dh_C"/>
    <property type="match status" value="1"/>
</dbReference>
<dbReference type="Gene3D" id="3.30.365.10">
    <property type="entry name" value="Aldehyde oxidase/xanthine dehydrogenase, molybdopterin binding domain"/>
    <property type="match status" value="4"/>
</dbReference>
<feature type="domain" description="Aldehyde oxidase/xanthine dehydrogenase a/b hammerhead" evidence="3">
    <location>
        <begin position="15"/>
        <end position="123"/>
    </location>
</feature>
<protein>
    <submittedName>
        <fullName evidence="4">Acylaldehyde oxidase</fullName>
    </submittedName>
</protein>
<evidence type="ECO:0000313" key="5">
    <source>
        <dbReference type="Proteomes" id="UP000298860"/>
    </source>
</evidence>
<evidence type="ECO:0000313" key="4">
    <source>
        <dbReference type="EMBL" id="GDY30121.1"/>
    </source>
</evidence>
<gene>
    <name evidence="4" type="ORF">GTS_17540</name>
</gene>
<dbReference type="Pfam" id="PF01315">
    <property type="entry name" value="Ald_Xan_dh_C"/>
    <property type="match status" value="1"/>
</dbReference>
<dbReference type="SUPFAM" id="SSF54665">
    <property type="entry name" value="CO dehydrogenase molybdoprotein N-domain-like"/>
    <property type="match status" value="1"/>
</dbReference>
<dbReference type="GO" id="GO:0005506">
    <property type="term" value="F:iron ion binding"/>
    <property type="evidence" value="ECO:0007669"/>
    <property type="project" value="InterPro"/>
</dbReference>
<keyword evidence="2" id="KW-0560">Oxidoreductase</keyword>
<name>A0A4D4J0X9_9PSEU</name>
<evidence type="ECO:0000256" key="2">
    <source>
        <dbReference type="ARBA" id="ARBA00023002"/>
    </source>
</evidence>
<dbReference type="AlphaFoldDB" id="A0A4D4J0X9"/>
<keyword evidence="5" id="KW-1185">Reference proteome</keyword>
<evidence type="ECO:0000256" key="1">
    <source>
        <dbReference type="ARBA" id="ARBA00022505"/>
    </source>
</evidence>
<reference evidence="5" key="1">
    <citation type="submission" date="2019-04" db="EMBL/GenBank/DDBJ databases">
        <title>Draft genome sequence of Pseudonocardiaceae bacterium SL3-2-4.</title>
        <authorList>
            <person name="Ningsih F."/>
            <person name="Yokota A."/>
            <person name="Sakai Y."/>
            <person name="Nanatani K."/>
            <person name="Yabe S."/>
            <person name="Oetari A."/>
            <person name="Sjamsuridzal W."/>
        </authorList>
    </citation>
    <scope>NUCLEOTIDE SEQUENCE [LARGE SCALE GENOMIC DNA]</scope>
    <source>
        <strain evidence="5">SL3-2-4</strain>
    </source>
</reference>
<dbReference type="OrthoDB" id="135295at2"/>
<proteinExistence type="predicted"/>
<accession>A0A4D4J0X9</accession>
<comment type="caution">
    <text evidence="4">The sequence shown here is derived from an EMBL/GenBank/DDBJ whole genome shotgun (WGS) entry which is preliminary data.</text>
</comment>
<dbReference type="RefSeq" id="WP_137813264.1">
    <property type="nucleotide sequence ID" value="NZ_BJFL01000006.1"/>
</dbReference>
<dbReference type="Proteomes" id="UP000298860">
    <property type="component" value="Unassembled WGS sequence"/>
</dbReference>
<organism evidence="4 5">
    <name type="scientific">Gandjariella thermophila</name>
    <dbReference type="NCBI Taxonomy" id="1931992"/>
    <lineage>
        <taxon>Bacteria</taxon>
        <taxon>Bacillati</taxon>
        <taxon>Actinomycetota</taxon>
        <taxon>Actinomycetes</taxon>
        <taxon>Pseudonocardiales</taxon>
        <taxon>Pseudonocardiaceae</taxon>
        <taxon>Gandjariella</taxon>
    </lineage>
</organism>
<dbReference type="InterPro" id="IPR037165">
    <property type="entry name" value="AldOxase/xan_DH_Mopterin-bd_sf"/>
</dbReference>
<dbReference type="GO" id="GO:0016491">
    <property type="term" value="F:oxidoreductase activity"/>
    <property type="evidence" value="ECO:0007669"/>
    <property type="project" value="UniProtKB-KW"/>
</dbReference>
<dbReference type="Gene3D" id="3.90.1170.50">
    <property type="entry name" value="Aldehyde oxidase/xanthine dehydrogenase, a/b hammerhead"/>
    <property type="match status" value="1"/>
</dbReference>
<dbReference type="SUPFAM" id="SSF56003">
    <property type="entry name" value="Molybdenum cofactor-binding domain"/>
    <property type="match status" value="1"/>
</dbReference>
<evidence type="ECO:0000259" key="3">
    <source>
        <dbReference type="SMART" id="SM01008"/>
    </source>
</evidence>
<dbReference type="PANTHER" id="PTHR11908:SF132">
    <property type="entry name" value="ALDEHYDE OXIDASE 1-RELATED"/>
    <property type="match status" value="1"/>
</dbReference>
<dbReference type="PANTHER" id="PTHR11908">
    <property type="entry name" value="XANTHINE DEHYDROGENASE"/>
    <property type="match status" value="1"/>
</dbReference>
<dbReference type="InterPro" id="IPR008274">
    <property type="entry name" value="AldOxase/xan_DH_MoCoBD1"/>
</dbReference>
<keyword evidence="1" id="KW-0500">Molybdenum</keyword>
<dbReference type="Pfam" id="PF20256">
    <property type="entry name" value="MoCoBD_2"/>
    <property type="match status" value="1"/>
</dbReference>
<dbReference type="Pfam" id="PF02738">
    <property type="entry name" value="MoCoBD_1"/>
    <property type="match status" value="1"/>
</dbReference>
<dbReference type="InterPro" id="IPR000674">
    <property type="entry name" value="Ald_Oxase/Xan_DH_a/b"/>
</dbReference>
<dbReference type="InterPro" id="IPR016208">
    <property type="entry name" value="Ald_Oxase/xanthine_DH-like"/>
</dbReference>
<dbReference type="EMBL" id="BJFL01000006">
    <property type="protein sequence ID" value="GDY30121.1"/>
    <property type="molecule type" value="Genomic_DNA"/>
</dbReference>
<sequence>MTTGLTRPDGPAKLTGTAHYAADADTSDALAAALVTTTVPNGRLTALHTADAEAAPGVVRVLTRADLPPLGELSTPPLGFPVPPLLEDTVHHEGEPIAVVLAETWEQARHAATLVRAEYADVTPAVPFGQAEDVVPHGGLVFGETDESKGDVTAGLAAADVSVTATYTTADRHHSPIEPHATLARWDGDQLVLHSSVQSVLFAQAALAALFGVPPENVRVFCPFVGGGFGCKGFVWPHIPLAAAAARVTGRPVKLVLTRAQMFTLAGHQPATRQTVSLGATSDGRLTALRHTSSNASAQLGDYCENTPHGSTWMYASPAIETSTRIQRLHRPGPTPMRSPHEGPGMFALESAMDELAHELGMDPVELRLRNEPEVDPLTGEPFSSRKLVECLREGARRFGWSERNPEIGSMRDGHELIGWGMAAATMDSPRSPSSARLRIDHTGHVVVETGMQEIGTGLPAMVQAVAAETLGCPPEDVAVRHGDSDFPPHTGTFGSMSTMGLGSAVRAAAESALEKLGAEPGDPLAGALAEAGLTELESEGRWSPEGGGMTRGRTGGYSIHTYGSIFVEVRVDPDLGLLRMSRAVGVYAGGRILNPLAARSQMIGGITWGYGQAVLEQSVFEPNLGRFLSKNLAGYIVPVNADIGEIDVSFVDDDDRVASAIGAKGIGELGAVGVSAAIANAVFHATGRRVRDLPIRIHHLLP</sequence>
<dbReference type="InterPro" id="IPR036856">
    <property type="entry name" value="Ald_Oxase/Xan_DH_a/b_sf"/>
</dbReference>